<proteinExistence type="predicted"/>
<dbReference type="AlphaFoldDB" id="A0A5E4B5J8"/>
<protein>
    <submittedName>
        <fullName evidence="1">Uncharacterized protein</fullName>
    </submittedName>
</protein>
<feature type="non-terminal residue" evidence="1">
    <location>
        <position position="67"/>
    </location>
</feature>
<feature type="non-terminal residue" evidence="1">
    <location>
        <position position="1"/>
    </location>
</feature>
<keyword evidence="2" id="KW-1185">Reference proteome</keyword>
<sequence length="67" mass="6815">GATSCPQPVLPDAHGCCSLAPGPGTRGPRSVLPGLFSSHLSVPASALLGCWLLSVMVFRDLESPGSR</sequence>
<name>A0A5E4B5J8_MARMO</name>
<accession>A0A5E4B5J8</accession>
<dbReference type="EMBL" id="CABDUW010000290">
    <property type="protein sequence ID" value="VTJ64968.1"/>
    <property type="molecule type" value="Genomic_DNA"/>
</dbReference>
<gene>
    <name evidence="1" type="ORF">MONAX_5E039977</name>
</gene>
<comment type="caution">
    <text evidence="1">The sequence shown here is derived from an EMBL/GenBank/DDBJ whole genome shotgun (WGS) entry which is preliminary data.</text>
</comment>
<evidence type="ECO:0000313" key="1">
    <source>
        <dbReference type="EMBL" id="VTJ64968.1"/>
    </source>
</evidence>
<evidence type="ECO:0000313" key="2">
    <source>
        <dbReference type="Proteomes" id="UP000335636"/>
    </source>
</evidence>
<organism evidence="1 2">
    <name type="scientific">Marmota monax</name>
    <name type="common">Woodchuck</name>
    <dbReference type="NCBI Taxonomy" id="9995"/>
    <lineage>
        <taxon>Eukaryota</taxon>
        <taxon>Metazoa</taxon>
        <taxon>Chordata</taxon>
        <taxon>Craniata</taxon>
        <taxon>Vertebrata</taxon>
        <taxon>Euteleostomi</taxon>
        <taxon>Mammalia</taxon>
        <taxon>Eutheria</taxon>
        <taxon>Euarchontoglires</taxon>
        <taxon>Glires</taxon>
        <taxon>Rodentia</taxon>
        <taxon>Sciuromorpha</taxon>
        <taxon>Sciuridae</taxon>
        <taxon>Xerinae</taxon>
        <taxon>Marmotini</taxon>
        <taxon>Marmota</taxon>
    </lineage>
</organism>
<dbReference type="Proteomes" id="UP000335636">
    <property type="component" value="Unassembled WGS sequence"/>
</dbReference>
<reference evidence="1" key="1">
    <citation type="submission" date="2019-04" db="EMBL/GenBank/DDBJ databases">
        <authorList>
            <person name="Alioto T."/>
            <person name="Alioto T."/>
        </authorList>
    </citation>
    <scope>NUCLEOTIDE SEQUENCE [LARGE SCALE GENOMIC DNA]</scope>
</reference>